<dbReference type="AlphaFoldDB" id="A0A0R3RJD4"/>
<evidence type="ECO:0000313" key="2">
    <source>
        <dbReference type="WBParaSite" id="EEL_0000159301-mRNA-1"/>
    </source>
</evidence>
<keyword evidence="1" id="KW-1185">Reference proteome</keyword>
<name>A0A0R3RJD4_9BILA</name>
<evidence type="ECO:0000313" key="1">
    <source>
        <dbReference type="Proteomes" id="UP000050640"/>
    </source>
</evidence>
<dbReference type="Proteomes" id="UP000050640">
    <property type="component" value="Unplaced"/>
</dbReference>
<dbReference type="WBParaSite" id="EEL_0000159301-mRNA-1">
    <property type="protein sequence ID" value="EEL_0000159301-mRNA-1"/>
    <property type="gene ID" value="EEL_0000159301"/>
</dbReference>
<dbReference type="STRING" id="1147741.A0A0R3RJD4"/>
<proteinExistence type="predicted"/>
<accession>A0A0R3RJD4</accession>
<protein>
    <submittedName>
        <fullName evidence="2">Glucuronosyltransferase</fullName>
    </submittedName>
</protein>
<organism evidence="1 2">
    <name type="scientific">Elaeophora elaphi</name>
    <dbReference type="NCBI Taxonomy" id="1147741"/>
    <lineage>
        <taxon>Eukaryota</taxon>
        <taxon>Metazoa</taxon>
        <taxon>Ecdysozoa</taxon>
        <taxon>Nematoda</taxon>
        <taxon>Chromadorea</taxon>
        <taxon>Rhabditida</taxon>
        <taxon>Spirurina</taxon>
        <taxon>Spiruromorpha</taxon>
        <taxon>Filarioidea</taxon>
        <taxon>Onchocercidae</taxon>
        <taxon>Elaeophora</taxon>
    </lineage>
</organism>
<sequence>MKKALRPMVPNFNFFTYCRAASMSFDDLSLQISLPEPLNSEVLLIYNSFPRNILYVAYCLQYQKLNDARLENFLNDPKTNGTIVIAFGTILIYAPRKYVAIIVETLNQLTNYPCPDRSPMKLGKHISMWPLGYHKPICCIIKI</sequence>
<reference evidence="2" key="1">
    <citation type="submission" date="2017-02" db="UniProtKB">
        <authorList>
            <consortium name="WormBaseParasite"/>
        </authorList>
    </citation>
    <scope>IDENTIFICATION</scope>
</reference>